<keyword evidence="1 3" id="KW-0378">Hydrolase</keyword>
<dbReference type="RefSeq" id="WP_189003824.1">
    <property type="nucleotide sequence ID" value="NZ_BMOD01000012.1"/>
</dbReference>
<dbReference type="EMBL" id="BMOD01000012">
    <property type="protein sequence ID" value="GGJ42324.1"/>
    <property type="molecule type" value="Genomic_DNA"/>
</dbReference>
<dbReference type="HAMAP" id="MF_01954">
    <property type="entry name" value="Urease_beta"/>
    <property type="match status" value="1"/>
</dbReference>
<accession>A0ABQ2D5W9</accession>
<evidence type="ECO:0000313" key="4">
    <source>
        <dbReference type="EMBL" id="GGJ42324.1"/>
    </source>
</evidence>
<comment type="subcellular location">
    <subcellularLocation>
        <location evidence="3">Cytoplasm</location>
    </subcellularLocation>
</comment>
<dbReference type="CDD" id="cd00407">
    <property type="entry name" value="Urease_beta"/>
    <property type="match status" value="1"/>
</dbReference>
<evidence type="ECO:0000256" key="1">
    <source>
        <dbReference type="ARBA" id="ARBA00022801"/>
    </source>
</evidence>
<keyword evidence="5" id="KW-1185">Reference proteome</keyword>
<dbReference type="NCBIfam" id="TIGR00192">
    <property type="entry name" value="urease_beta"/>
    <property type="match status" value="1"/>
</dbReference>
<evidence type="ECO:0000313" key="5">
    <source>
        <dbReference type="Proteomes" id="UP000632222"/>
    </source>
</evidence>
<comment type="pathway">
    <text evidence="3">Nitrogen metabolism; urea degradation; CO(2) and NH(3) from urea (urease route): step 1/1.</text>
</comment>
<dbReference type="PANTHER" id="PTHR33569:SF1">
    <property type="entry name" value="UREASE"/>
    <property type="match status" value="1"/>
</dbReference>
<protein>
    <recommendedName>
        <fullName evidence="3">Urease subunit beta</fullName>
        <ecNumber evidence="3">3.5.1.5</ecNumber>
    </recommendedName>
    <alternativeName>
        <fullName evidence="3">Urea amidohydrolase subunit beta</fullName>
    </alternativeName>
</protein>
<dbReference type="Gene3D" id="2.10.150.10">
    <property type="entry name" value="Urease, beta subunit"/>
    <property type="match status" value="1"/>
</dbReference>
<proteinExistence type="inferred from homology"/>
<organism evidence="4 5">
    <name type="scientific">Deinococcus roseus</name>
    <dbReference type="NCBI Taxonomy" id="392414"/>
    <lineage>
        <taxon>Bacteria</taxon>
        <taxon>Thermotogati</taxon>
        <taxon>Deinococcota</taxon>
        <taxon>Deinococci</taxon>
        <taxon>Deinococcales</taxon>
        <taxon>Deinococcaceae</taxon>
        <taxon>Deinococcus</taxon>
    </lineage>
</organism>
<evidence type="ECO:0000256" key="2">
    <source>
        <dbReference type="ARBA" id="ARBA00047778"/>
    </source>
</evidence>
<keyword evidence="3" id="KW-0963">Cytoplasm</keyword>
<dbReference type="SUPFAM" id="SSF51278">
    <property type="entry name" value="Urease, beta-subunit"/>
    <property type="match status" value="1"/>
</dbReference>
<reference evidence="5" key="1">
    <citation type="journal article" date="2019" name="Int. J. Syst. Evol. Microbiol.">
        <title>The Global Catalogue of Microorganisms (GCM) 10K type strain sequencing project: providing services to taxonomists for standard genome sequencing and annotation.</title>
        <authorList>
            <consortium name="The Broad Institute Genomics Platform"/>
            <consortium name="The Broad Institute Genome Sequencing Center for Infectious Disease"/>
            <person name="Wu L."/>
            <person name="Ma J."/>
        </authorList>
    </citation>
    <scope>NUCLEOTIDE SEQUENCE [LARGE SCALE GENOMIC DNA]</scope>
    <source>
        <strain evidence="5">JCM 14370</strain>
    </source>
</reference>
<sequence>MIPGESFLQDGEIELNAGKPVTTLKVSHTGDRPVQVGSHTHFFEVNRALKFDRAEAYGKRLNLPAGTAVRFEPGISTEVELIPYGGKRIVHSMNALVAGPLDGKKAEALQKLEEWK</sequence>
<comment type="caution">
    <text evidence="4">The sequence shown here is derived from an EMBL/GenBank/DDBJ whole genome shotgun (WGS) entry which is preliminary data.</text>
</comment>
<dbReference type="NCBIfam" id="NF009682">
    <property type="entry name" value="PRK13203.1"/>
    <property type="match status" value="1"/>
</dbReference>
<comment type="catalytic activity">
    <reaction evidence="2 3">
        <text>urea + 2 H2O + H(+) = hydrogencarbonate + 2 NH4(+)</text>
        <dbReference type="Rhea" id="RHEA:20557"/>
        <dbReference type="ChEBI" id="CHEBI:15377"/>
        <dbReference type="ChEBI" id="CHEBI:15378"/>
        <dbReference type="ChEBI" id="CHEBI:16199"/>
        <dbReference type="ChEBI" id="CHEBI:17544"/>
        <dbReference type="ChEBI" id="CHEBI:28938"/>
        <dbReference type="EC" id="3.5.1.5"/>
    </reaction>
</comment>
<dbReference type="Proteomes" id="UP000632222">
    <property type="component" value="Unassembled WGS sequence"/>
</dbReference>
<dbReference type="Pfam" id="PF00699">
    <property type="entry name" value="Urease_beta"/>
    <property type="match status" value="1"/>
</dbReference>
<name>A0ABQ2D5W9_9DEIO</name>
<dbReference type="PANTHER" id="PTHR33569">
    <property type="entry name" value="UREASE"/>
    <property type="match status" value="1"/>
</dbReference>
<dbReference type="InterPro" id="IPR036461">
    <property type="entry name" value="Urease_betasu_sf"/>
</dbReference>
<evidence type="ECO:0000256" key="3">
    <source>
        <dbReference type="HAMAP-Rule" id="MF_01954"/>
    </source>
</evidence>
<gene>
    <name evidence="3" type="primary">ureB</name>
    <name evidence="4" type="ORF">GCM10008938_30510</name>
</gene>
<comment type="similarity">
    <text evidence="3">Belongs to the urease beta subunit family.</text>
</comment>
<dbReference type="EC" id="3.5.1.5" evidence="3"/>
<dbReference type="InterPro" id="IPR002019">
    <property type="entry name" value="Urease_beta-like"/>
</dbReference>
<dbReference type="InterPro" id="IPR050069">
    <property type="entry name" value="Urease_subunit"/>
</dbReference>
<comment type="subunit">
    <text evidence="3">Heterotrimer of UreA (gamma), UreB (beta) and UreC (alpha) subunits. Three heterotrimers associate to form the active enzyme.</text>
</comment>